<keyword evidence="4" id="KW-1185">Reference proteome</keyword>
<dbReference type="EMBL" id="AP022583">
    <property type="protein sequence ID" value="BBY08163.1"/>
    <property type="molecule type" value="Genomic_DNA"/>
</dbReference>
<reference evidence="3 4" key="1">
    <citation type="submission" date="2017-02" db="EMBL/GenBank/DDBJ databases">
        <title>The new phylogeny of genus Mycobacterium.</title>
        <authorList>
            <person name="Tortoli E."/>
            <person name="Trovato A."/>
            <person name="Cirillo D.M."/>
        </authorList>
    </citation>
    <scope>NUCLEOTIDE SEQUENCE [LARGE SCALE GENOMIC DNA]</scope>
    <source>
        <strain evidence="3 4">DSM 45145</strain>
    </source>
</reference>
<dbReference type="KEGG" id="mnv:MNVI_34810"/>
<dbReference type="EMBL" id="MVIC01000006">
    <property type="protein sequence ID" value="ORB16814.1"/>
    <property type="molecule type" value="Genomic_DNA"/>
</dbReference>
<reference evidence="2 5" key="2">
    <citation type="journal article" date="2019" name="Emerg. Microbes Infect.">
        <title>Comprehensive subspecies identification of 175 nontuberculous mycobacteria species based on 7547 genomic profiles.</title>
        <authorList>
            <person name="Matsumoto Y."/>
            <person name="Kinjo T."/>
            <person name="Motooka D."/>
            <person name="Nabeya D."/>
            <person name="Jung N."/>
            <person name="Uechi K."/>
            <person name="Horii T."/>
            <person name="Iida T."/>
            <person name="Fujita J."/>
            <person name="Nakamura S."/>
        </authorList>
    </citation>
    <scope>NUCLEOTIDE SEQUENCE [LARGE SCALE GENOMIC DNA]</scope>
    <source>
        <strain evidence="2 5">JCM 16367</strain>
    </source>
</reference>
<sequence length="74" mass="8172">MNVYLVFCTVEAGFLNLWIIGYAVILLLGGQRGEAGIGDAMRRYRSLTVSWPVAPQFARRSLGTWSAGTAFFVQ</sequence>
<organism evidence="2 5">
    <name type="scientific">Mycobacterium noviomagense</name>
    <dbReference type="NCBI Taxonomy" id="459858"/>
    <lineage>
        <taxon>Bacteria</taxon>
        <taxon>Bacillati</taxon>
        <taxon>Actinomycetota</taxon>
        <taxon>Actinomycetes</taxon>
        <taxon>Mycobacteriales</taxon>
        <taxon>Mycobacteriaceae</taxon>
        <taxon>Mycobacterium</taxon>
    </lineage>
</organism>
<keyword evidence="1" id="KW-0472">Membrane</keyword>
<gene>
    <name evidence="3" type="ORF">BST37_05855</name>
    <name evidence="2" type="ORF">MNVI_34810</name>
</gene>
<proteinExistence type="predicted"/>
<feature type="transmembrane region" description="Helical" evidence="1">
    <location>
        <begin position="12"/>
        <end position="29"/>
    </location>
</feature>
<evidence type="ECO:0000313" key="2">
    <source>
        <dbReference type="EMBL" id="BBY08163.1"/>
    </source>
</evidence>
<dbReference type="Proteomes" id="UP000466894">
    <property type="component" value="Chromosome"/>
</dbReference>
<reference evidence="2" key="3">
    <citation type="submission" date="2020-02" db="EMBL/GenBank/DDBJ databases">
        <authorList>
            <person name="Matsumoto Y."/>
            <person name="Motooka D."/>
            <person name="Nakamura S."/>
        </authorList>
    </citation>
    <scope>NUCLEOTIDE SEQUENCE</scope>
    <source>
        <strain evidence="2">JCM 16367</strain>
    </source>
</reference>
<evidence type="ECO:0000256" key="1">
    <source>
        <dbReference type="SAM" id="Phobius"/>
    </source>
</evidence>
<dbReference type="AlphaFoldDB" id="A0A7I7PHS0"/>
<dbReference type="Proteomes" id="UP000192374">
    <property type="component" value="Unassembled WGS sequence"/>
</dbReference>
<protein>
    <submittedName>
        <fullName evidence="2">Uncharacterized protein</fullName>
    </submittedName>
</protein>
<evidence type="ECO:0000313" key="4">
    <source>
        <dbReference type="Proteomes" id="UP000192374"/>
    </source>
</evidence>
<accession>A0A7I7PHS0</accession>
<name>A0A7I7PHS0_9MYCO</name>
<keyword evidence="1" id="KW-0812">Transmembrane</keyword>
<evidence type="ECO:0000313" key="5">
    <source>
        <dbReference type="Proteomes" id="UP000466894"/>
    </source>
</evidence>
<keyword evidence="1" id="KW-1133">Transmembrane helix</keyword>
<evidence type="ECO:0000313" key="3">
    <source>
        <dbReference type="EMBL" id="ORB16814.1"/>
    </source>
</evidence>